<evidence type="ECO:0000259" key="2">
    <source>
        <dbReference type="Pfam" id="PF07007"/>
    </source>
</evidence>
<feature type="signal peptide" evidence="1">
    <location>
        <begin position="1"/>
        <end position="25"/>
    </location>
</feature>
<dbReference type="OrthoDB" id="7340239at2"/>
<feature type="domain" description="Lysozyme inhibitor LprI-like N-terminal" evidence="2">
    <location>
        <begin position="62"/>
        <end position="139"/>
    </location>
</feature>
<keyword evidence="1" id="KW-0732">Signal</keyword>
<proteinExistence type="predicted"/>
<dbReference type="Proteomes" id="UP000290637">
    <property type="component" value="Chromosome"/>
</dbReference>
<keyword evidence="4" id="KW-1185">Reference proteome</keyword>
<dbReference type="AlphaFoldDB" id="A0A4P6L2Y7"/>
<evidence type="ECO:0000313" key="3">
    <source>
        <dbReference type="EMBL" id="QBE65930.1"/>
    </source>
</evidence>
<evidence type="ECO:0000256" key="1">
    <source>
        <dbReference type="SAM" id="SignalP"/>
    </source>
</evidence>
<dbReference type="PANTHER" id="PTHR39176">
    <property type="entry name" value="PERIPLASMIC PROTEIN-RELATED"/>
    <property type="match status" value="1"/>
</dbReference>
<dbReference type="PANTHER" id="PTHR39176:SF1">
    <property type="entry name" value="PERIPLASMIC PROTEIN"/>
    <property type="match status" value="1"/>
</dbReference>
<gene>
    <name evidence="3" type="ORF">EWM63_25525</name>
</gene>
<sequence length="169" mass="19516">MIFRHMLSIYQLAAVGLLFFSLASASMSAPQQCNDDCVLRNRIDAQDCKLDKTPLARCESYSEFIKIDERLNNEYRRLMNRISASQKKDLRAAQRNWIAFRDEQCEVEEVDAKCVHGMCSGVAHDSCILDLTLRRTKELRILSEDLQTAEKRGFSFSRDRTDQDIGEQQ</sequence>
<reference evidence="3 4" key="1">
    <citation type="submission" date="2019-02" db="EMBL/GenBank/DDBJ databases">
        <title>Draft Genome Sequences of Six Type Strains of the Genus Massilia.</title>
        <authorList>
            <person name="Miess H."/>
            <person name="Frediansyhah A."/>
            <person name="Gross H."/>
        </authorList>
    </citation>
    <scope>NUCLEOTIDE SEQUENCE [LARGE SCALE GENOMIC DNA]</scope>
    <source>
        <strain evidence="3 4">DSM 17473</strain>
    </source>
</reference>
<dbReference type="EMBL" id="CP035913">
    <property type="protein sequence ID" value="QBE65930.1"/>
    <property type="molecule type" value="Genomic_DNA"/>
</dbReference>
<organism evidence="3 4">
    <name type="scientific">Pseudoduganella lutea</name>
    <dbReference type="NCBI Taxonomy" id="321985"/>
    <lineage>
        <taxon>Bacteria</taxon>
        <taxon>Pseudomonadati</taxon>
        <taxon>Pseudomonadota</taxon>
        <taxon>Betaproteobacteria</taxon>
        <taxon>Burkholderiales</taxon>
        <taxon>Oxalobacteraceae</taxon>
        <taxon>Telluria group</taxon>
        <taxon>Pseudoduganella</taxon>
    </lineage>
</organism>
<feature type="chain" id="PRO_5020834408" evidence="1">
    <location>
        <begin position="26"/>
        <end position="169"/>
    </location>
</feature>
<protein>
    <submittedName>
        <fullName evidence="3">DUF1311 domain-containing protein</fullName>
    </submittedName>
</protein>
<dbReference type="KEGG" id="plue:EWM63_25525"/>
<evidence type="ECO:0000313" key="4">
    <source>
        <dbReference type="Proteomes" id="UP000290637"/>
    </source>
</evidence>
<name>A0A4P6L2Y7_9BURK</name>
<accession>A0A4P6L2Y7</accession>
<dbReference type="Pfam" id="PF07007">
    <property type="entry name" value="LprI"/>
    <property type="match status" value="1"/>
</dbReference>
<dbReference type="InterPro" id="IPR009739">
    <property type="entry name" value="LprI-like_N"/>
</dbReference>
<dbReference type="Gene3D" id="1.20.1270.180">
    <property type="match status" value="1"/>
</dbReference>